<feature type="compositionally biased region" description="Polar residues" evidence="1">
    <location>
        <begin position="56"/>
        <end position="65"/>
    </location>
</feature>
<evidence type="ECO:0000313" key="2">
    <source>
        <dbReference type="EnsemblMetazoa" id="XP_800237"/>
    </source>
</evidence>
<dbReference type="AlphaFoldDB" id="A0A7M7RIZ5"/>
<dbReference type="RefSeq" id="XP_003723880.1">
    <property type="nucleotide sequence ID" value="XM_003723832.3"/>
</dbReference>
<feature type="region of interest" description="Disordered" evidence="1">
    <location>
        <begin position="28"/>
        <end position="94"/>
    </location>
</feature>
<feature type="region of interest" description="Disordered" evidence="1">
    <location>
        <begin position="108"/>
        <end position="129"/>
    </location>
</feature>
<sequence length="163" mass="17224">MATIPTGSILAAQRCRQVQQHQRMASLRSEPIPIGGSPITSPDCTPPASPRKQESHLSAMNSLAKLSQLLHPRSMSQEGEIGGTPGSPSLGSSRSKFSQFFHYRSISNESDVTSPPASPGLDASHSNLSPLMHHQVTEVGVSASGQTQSLEASHHTSSITSMT</sequence>
<organism evidence="2 3">
    <name type="scientific">Strongylocentrotus purpuratus</name>
    <name type="common">Purple sea urchin</name>
    <dbReference type="NCBI Taxonomy" id="7668"/>
    <lineage>
        <taxon>Eukaryota</taxon>
        <taxon>Metazoa</taxon>
        <taxon>Echinodermata</taxon>
        <taxon>Eleutherozoa</taxon>
        <taxon>Echinozoa</taxon>
        <taxon>Echinoidea</taxon>
        <taxon>Euechinoidea</taxon>
        <taxon>Echinacea</taxon>
        <taxon>Camarodonta</taxon>
        <taxon>Echinidea</taxon>
        <taxon>Strongylocentrotidae</taxon>
        <taxon>Strongylocentrotus</taxon>
    </lineage>
</organism>
<dbReference type="OrthoDB" id="10127619at2759"/>
<evidence type="ECO:0000256" key="1">
    <source>
        <dbReference type="SAM" id="MobiDB-lite"/>
    </source>
</evidence>
<dbReference type="Proteomes" id="UP000007110">
    <property type="component" value="Unassembled WGS sequence"/>
</dbReference>
<reference evidence="2" key="2">
    <citation type="submission" date="2021-01" db="UniProtKB">
        <authorList>
            <consortium name="EnsemblMetazoa"/>
        </authorList>
    </citation>
    <scope>IDENTIFICATION</scope>
</reference>
<dbReference type="RefSeq" id="XP_800237.1">
    <property type="nucleotide sequence ID" value="XM_795144.5"/>
</dbReference>
<accession>A0A7M7RIZ5</accession>
<keyword evidence="3" id="KW-1185">Reference proteome</keyword>
<name>A0A7M7RIZ5_STRPU</name>
<protein>
    <submittedName>
        <fullName evidence="2">Uncharacterized protein</fullName>
    </submittedName>
</protein>
<feature type="compositionally biased region" description="Low complexity" evidence="1">
    <location>
        <begin position="31"/>
        <end position="42"/>
    </location>
</feature>
<dbReference type="EnsemblMetazoa" id="XM_003723832">
    <property type="protein sequence ID" value="XP_003723880"/>
    <property type="gene ID" value="LOC583662"/>
</dbReference>
<proteinExistence type="predicted"/>
<reference evidence="3" key="1">
    <citation type="submission" date="2015-02" db="EMBL/GenBank/DDBJ databases">
        <title>Genome sequencing for Strongylocentrotus purpuratus.</title>
        <authorList>
            <person name="Murali S."/>
            <person name="Liu Y."/>
            <person name="Vee V."/>
            <person name="English A."/>
            <person name="Wang M."/>
            <person name="Skinner E."/>
            <person name="Han Y."/>
            <person name="Muzny D.M."/>
            <person name="Worley K.C."/>
            <person name="Gibbs R.A."/>
        </authorList>
    </citation>
    <scope>NUCLEOTIDE SEQUENCE</scope>
</reference>
<evidence type="ECO:0000313" key="3">
    <source>
        <dbReference type="Proteomes" id="UP000007110"/>
    </source>
</evidence>
<feature type="region of interest" description="Disordered" evidence="1">
    <location>
        <begin position="144"/>
        <end position="163"/>
    </location>
</feature>
<dbReference type="InParanoid" id="A0A7M7RIZ5"/>
<dbReference type="KEGG" id="spu:583662"/>
<dbReference type="GeneID" id="583662"/>
<dbReference type="EnsemblMetazoa" id="XM_795144">
    <property type="protein sequence ID" value="XP_800237"/>
    <property type="gene ID" value="LOC583662"/>
</dbReference>